<proteinExistence type="predicted"/>
<dbReference type="RefSeq" id="WP_210662347.1">
    <property type="nucleotide sequence ID" value="NZ_JAGKQQ010000001.1"/>
</dbReference>
<reference evidence="1 2" key="1">
    <citation type="submission" date="2021-04" db="EMBL/GenBank/DDBJ databases">
        <authorList>
            <person name="Ivanova A."/>
        </authorList>
    </citation>
    <scope>NUCLEOTIDE SEQUENCE [LARGE SCALE GENOMIC DNA]</scope>
    <source>
        <strain evidence="1 2">G18</strain>
    </source>
</reference>
<organism evidence="1 2">
    <name type="scientific">Gemmata palustris</name>
    <dbReference type="NCBI Taxonomy" id="2822762"/>
    <lineage>
        <taxon>Bacteria</taxon>
        <taxon>Pseudomonadati</taxon>
        <taxon>Planctomycetota</taxon>
        <taxon>Planctomycetia</taxon>
        <taxon>Gemmatales</taxon>
        <taxon>Gemmataceae</taxon>
        <taxon>Gemmata</taxon>
    </lineage>
</organism>
<name>A0ABS5BSW9_9BACT</name>
<dbReference type="Proteomes" id="UP000676565">
    <property type="component" value="Unassembled WGS sequence"/>
</dbReference>
<accession>A0ABS5BSW9</accession>
<gene>
    <name evidence="1" type="ORF">J8F10_15920</name>
</gene>
<protein>
    <submittedName>
        <fullName evidence="1">Uncharacterized protein</fullName>
    </submittedName>
</protein>
<dbReference type="EMBL" id="JAGKQQ010000001">
    <property type="protein sequence ID" value="MBP3956760.1"/>
    <property type="molecule type" value="Genomic_DNA"/>
</dbReference>
<comment type="caution">
    <text evidence="1">The sequence shown here is derived from an EMBL/GenBank/DDBJ whole genome shotgun (WGS) entry which is preliminary data.</text>
</comment>
<evidence type="ECO:0000313" key="2">
    <source>
        <dbReference type="Proteomes" id="UP000676565"/>
    </source>
</evidence>
<evidence type="ECO:0000313" key="1">
    <source>
        <dbReference type="EMBL" id="MBP3956760.1"/>
    </source>
</evidence>
<keyword evidence="2" id="KW-1185">Reference proteome</keyword>
<sequence length="173" mass="18905">MTEAEWLVGENLFRMPDALGDQRERKLRLAGCAVCRRLWHLLSQSTSRHAVDVAERHADGTADAQQLTSARRGAARAANWSEENEGESLYHAAMSVKFLLGPTSRSPDGPMDGLMWALDAAAHAVDVELLSDQKDVGGALALRLREPVPLRDVLPFVAHSHGGRARVPDVRVP</sequence>